<reference evidence="2 3" key="1">
    <citation type="journal article" date="2019" name="Emerg. Microbes Infect.">
        <title>Comprehensive subspecies identification of 175 nontuberculous mycobacteria species based on 7547 genomic profiles.</title>
        <authorList>
            <person name="Matsumoto Y."/>
            <person name="Kinjo T."/>
            <person name="Motooka D."/>
            <person name="Nabeya D."/>
            <person name="Jung N."/>
            <person name="Uechi K."/>
            <person name="Horii T."/>
            <person name="Iida T."/>
            <person name="Fujita J."/>
            <person name="Nakamura S."/>
        </authorList>
    </citation>
    <scope>NUCLEOTIDE SEQUENCE [LARGE SCALE GENOMIC DNA]</scope>
    <source>
        <strain evidence="2 3">JCM 17899</strain>
    </source>
</reference>
<name>A0A7I7QWH7_9MYCO</name>
<dbReference type="KEGG" id="msei:MSEDJ_47700"/>
<evidence type="ECO:0000256" key="1">
    <source>
        <dbReference type="SAM" id="SignalP"/>
    </source>
</evidence>
<gene>
    <name evidence="2" type="ORF">MSEDJ_47700</name>
</gene>
<evidence type="ECO:0000313" key="3">
    <source>
        <dbReference type="Proteomes" id="UP000467193"/>
    </source>
</evidence>
<dbReference type="Proteomes" id="UP000467193">
    <property type="component" value="Chromosome"/>
</dbReference>
<keyword evidence="3" id="KW-1185">Reference proteome</keyword>
<protein>
    <submittedName>
        <fullName evidence="2">Uncharacterized protein</fullName>
    </submittedName>
</protein>
<evidence type="ECO:0000313" key="2">
    <source>
        <dbReference type="EMBL" id="BBY30674.1"/>
    </source>
</evidence>
<keyword evidence="1" id="KW-0732">Signal</keyword>
<sequence length="76" mass="7542">MTFQPTLILTGLAAGAIAAGIALAPNASAALGSPSCQDGAQSSTICQSPGNYQGTFGPTTQAPSQFGYPFGFLQGF</sequence>
<dbReference type="RefSeq" id="WP_163800269.1">
    <property type="nucleotide sequence ID" value="NZ_AP022588.1"/>
</dbReference>
<accession>A0A7I7QWH7</accession>
<dbReference type="EMBL" id="AP022588">
    <property type="protein sequence ID" value="BBY30674.1"/>
    <property type="molecule type" value="Genomic_DNA"/>
</dbReference>
<dbReference type="AlphaFoldDB" id="A0A7I7QWH7"/>
<feature type="signal peptide" evidence="1">
    <location>
        <begin position="1"/>
        <end position="29"/>
    </location>
</feature>
<feature type="chain" id="PRO_5029876201" evidence="1">
    <location>
        <begin position="30"/>
        <end position="76"/>
    </location>
</feature>
<proteinExistence type="predicted"/>
<organism evidence="2 3">
    <name type="scientific">Mycolicibacterium sediminis</name>
    <dbReference type="NCBI Taxonomy" id="1286180"/>
    <lineage>
        <taxon>Bacteria</taxon>
        <taxon>Bacillati</taxon>
        <taxon>Actinomycetota</taxon>
        <taxon>Actinomycetes</taxon>
        <taxon>Mycobacteriales</taxon>
        <taxon>Mycobacteriaceae</taxon>
        <taxon>Mycolicibacterium</taxon>
    </lineage>
</organism>